<organism evidence="1 2">
    <name type="scientific">Cordylochernes scorpioides</name>
    <dbReference type="NCBI Taxonomy" id="51811"/>
    <lineage>
        <taxon>Eukaryota</taxon>
        <taxon>Metazoa</taxon>
        <taxon>Ecdysozoa</taxon>
        <taxon>Arthropoda</taxon>
        <taxon>Chelicerata</taxon>
        <taxon>Arachnida</taxon>
        <taxon>Pseudoscorpiones</taxon>
        <taxon>Cheliferoidea</taxon>
        <taxon>Chernetidae</taxon>
        <taxon>Cordylochernes</taxon>
    </lineage>
</organism>
<protein>
    <submittedName>
        <fullName evidence="1">SETMAR</fullName>
    </submittedName>
</protein>
<evidence type="ECO:0000313" key="2">
    <source>
        <dbReference type="Proteomes" id="UP001235939"/>
    </source>
</evidence>
<dbReference type="InterPro" id="IPR001888">
    <property type="entry name" value="Transposase_1"/>
</dbReference>
<sequence>MKNFVKAMDRNASGFAYLKQKISSISEAKIKEGIFVGPQIRELQQDGNFQNSLNEVEAAAWNSFRNVCKNFLESVKVVRNFRNGDTSLGDEEDCGRPSAVDNDHLNSKFEADTNTTTQDVAEEFNFDQHTAFRHLKQIGKVKKLDKWVPYELNENQKNLRFDVSSALLLRIKNEPFLDRIVFYDEIWILYESRRCSAQWLDRDATPKYFPKSKLHLKKIMVTIWWSRAGLIHPSFLNHSETITAVKYCRKFEEMHQNLCVMVKRKGPILLQDNAYPMSK</sequence>
<reference evidence="1 2" key="1">
    <citation type="submission" date="2022-03" db="EMBL/GenBank/DDBJ databases">
        <title>A chromosomal length assembly of Cordylochernes scorpioides.</title>
        <authorList>
            <person name="Zeh D."/>
            <person name="Zeh J."/>
        </authorList>
    </citation>
    <scope>NUCLEOTIDE SEQUENCE [LARGE SCALE GENOMIC DNA]</scope>
    <source>
        <strain evidence="1">IN4F17</strain>
        <tissue evidence="1">Whole Body</tissue>
    </source>
</reference>
<dbReference type="InterPro" id="IPR036397">
    <property type="entry name" value="RNaseH_sf"/>
</dbReference>
<dbReference type="PANTHER" id="PTHR46060">
    <property type="entry name" value="MARINER MOS1 TRANSPOSASE-LIKE PROTEIN"/>
    <property type="match status" value="1"/>
</dbReference>
<evidence type="ECO:0000313" key="1">
    <source>
        <dbReference type="EMBL" id="UYV85163.1"/>
    </source>
</evidence>
<keyword evidence="2" id="KW-1185">Reference proteome</keyword>
<proteinExistence type="predicted"/>
<accession>A0ABY6LVQ1</accession>
<dbReference type="InterPro" id="IPR052709">
    <property type="entry name" value="Transposase-MT_Hybrid"/>
</dbReference>
<dbReference type="Pfam" id="PF01359">
    <property type="entry name" value="Transposase_1"/>
    <property type="match status" value="1"/>
</dbReference>
<gene>
    <name evidence="1" type="ORF">LAZ67_X004775</name>
</gene>
<name>A0ABY6LVQ1_9ARAC</name>
<dbReference type="Gene3D" id="3.30.420.10">
    <property type="entry name" value="Ribonuclease H-like superfamily/Ribonuclease H"/>
    <property type="match status" value="1"/>
</dbReference>
<dbReference type="PANTHER" id="PTHR46060:SF2">
    <property type="entry name" value="HISTONE-LYSINE N-METHYLTRANSFERASE SETMAR"/>
    <property type="match status" value="1"/>
</dbReference>
<dbReference type="EMBL" id="CP092886">
    <property type="protein sequence ID" value="UYV85163.1"/>
    <property type="molecule type" value="Genomic_DNA"/>
</dbReference>
<dbReference type="Proteomes" id="UP001235939">
    <property type="component" value="Chromosome X"/>
</dbReference>